<accession>A0A453KGC9</accession>
<reference evidence="2" key="3">
    <citation type="journal article" date="2017" name="Nature">
        <title>Genome sequence of the progenitor of the wheat D genome Aegilops tauschii.</title>
        <authorList>
            <person name="Luo M.C."/>
            <person name="Gu Y.Q."/>
            <person name="Puiu D."/>
            <person name="Wang H."/>
            <person name="Twardziok S.O."/>
            <person name="Deal K.R."/>
            <person name="Huo N."/>
            <person name="Zhu T."/>
            <person name="Wang L."/>
            <person name="Wang Y."/>
            <person name="McGuire P.E."/>
            <person name="Liu S."/>
            <person name="Long H."/>
            <person name="Ramasamy R.K."/>
            <person name="Rodriguez J.C."/>
            <person name="Van S.L."/>
            <person name="Yuan L."/>
            <person name="Wang Z."/>
            <person name="Xia Z."/>
            <person name="Xiao L."/>
            <person name="Anderson O.D."/>
            <person name="Ouyang S."/>
            <person name="Liang Y."/>
            <person name="Zimin A.V."/>
            <person name="Pertea G."/>
            <person name="Qi P."/>
            <person name="Bennetzen J.L."/>
            <person name="Dai X."/>
            <person name="Dawson M.W."/>
            <person name="Muller H.G."/>
            <person name="Kugler K."/>
            <person name="Rivarola-Duarte L."/>
            <person name="Spannagl M."/>
            <person name="Mayer K.F.X."/>
            <person name="Lu F.H."/>
            <person name="Bevan M.W."/>
            <person name="Leroy P."/>
            <person name="Li P."/>
            <person name="You F.M."/>
            <person name="Sun Q."/>
            <person name="Liu Z."/>
            <person name="Lyons E."/>
            <person name="Wicker T."/>
            <person name="Salzberg S.L."/>
            <person name="Devos K.M."/>
            <person name="Dvorak J."/>
        </authorList>
    </citation>
    <scope>NUCLEOTIDE SEQUENCE [LARGE SCALE GENOMIC DNA]</scope>
    <source>
        <strain evidence="2">cv. AL8/78</strain>
    </source>
</reference>
<feature type="region of interest" description="Disordered" evidence="1">
    <location>
        <begin position="1"/>
        <end position="41"/>
    </location>
</feature>
<reference evidence="2" key="5">
    <citation type="journal article" date="2021" name="G3 (Bethesda)">
        <title>Aegilops tauschii genome assembly Aet v5.0 features greater sequence contiguity and improved annotation.</title>
        <authorList>
            <person name="Wang L."/>
            <person name="Zhu T."/>
            <person name="Rodriguez J.C."/>
            <person name="Deal K.R."/>
            <person name="Dubcovsky J."/>
            <person name="McGuire P.E."/>
            <person name="Lux T."/>
            <person name="Spannagl M."/>
            <person name="Mayer K.F.X."/>
            <person name="Baldrich P."/>
            <person name="Meyers B.C."/>
            <person name="Huo N."/>
            <person name="Gu Y.Q."/>
            <person name="Zhou H."/>
            <person name="Devos K.M."/>
            <person name="Bennetzen J.L."/>
            <person name="Unver T."/>
            <person name="Budak H."/>
            <person name="Gulick P.J."/>
            <person name="Galiba G."/>
            <person name="Kalapos B."/>
            <person name="Nelson D.R."/>
            <person name="Li P."/>
            <person name="You F.M."/>
            <person name="Luo M.C."/>
            <person name="Dvorak J."/>
        </authorList>
    </citation>
    <scope>NUCLEOTIDE SEQUENCE [LARGE SCALE GENOMIC DNA]</scope>
    <source>
        <strain evidence="2">cv. AL8/78</strain>
    </source>
</reference>
<organism evidence="2 3">
    <name type="scientific">Aegilops tauschii subsp. strangulata</name>
    <name type="common">Goatgrass</name>
    <dbReference type="NCBI Taxonomy" id="200361"/>
    <lineage>
        <taxon>Eukaryota</taxon>
        <taxon>Viridiplantae</taxon>
        <taxon>Streptophyta</taxon>
        <taxon>Embryophyta</taxon>
        <taxon>Tracheophyta</taxon>
        <taxon>Spermatophyta</taxon>
        <taxon>Magnoliopsida</taxon>
        <taxon>Liliopsida</taxon>
        <taxon>Poales</taxon>
        <taxon>Poaceae</taxon>
        <taxon>BOP clade</taxon>
        <taxon>Pooideae</taxon>
        <taxon>Triticodae</taxon>
        <taxon>Triticeae</taxon>
        <taxon>Triticinae</taxon>
        <taxon>Aegilops</taxon>
    </lineage>
</organism>
<name>A0A453KGC9_AEGTS</name>
<reference evidence="3" key="1">
    <citation type="journal article" date="2014" name="Science">
        <title>Ancient hybridizations among the ancestral genomes of bread wheat.</title>
        <authorList>
            <consortium name="International Wheat Genome Sequencing Consortium,"/>
            <person name="Marcussen T."/>
            <person name="Sandve S.R."/>
            <person name="Heier L."/>
            <person name="Spannagl M."/>
            <person name="Pfeifer M."/>
            <person name="Jakobsen K.S."/>
            <person name="Wulff B.B."/>
            <person name="Steuernagel B."/>
            <person name="Mayer K.F."/>
            <person name="Olsen O.A."/>
        </authorList>
    </citation>
    <scope>NUCLEOTIDE SEQUENCE [LARGE SCALE GENOMIC DNA]</scope>
    <source>
        <strain evidence="3">cv. AL8/78</strain>
    </source>
</reference>
<dbReference type="Proteomes" id="UP000015105">
    <property type="component" value="Chromosome 5D"/>
</dbReference>
<feature type="compositionally biased region" description="Pro residues" evidence="1">
    <location>
        <begin position="7"/>
        <end position="23"/>
    </location>
</feature>
<dbReference type="EnsemblPlants" id="AET5Gv20408800.6">
    <property type="protein sequence ID" value="AET5Gv20408800.6"/>
    <property type="gene ID" value="AET5Gv20408800"/>
</dbReference>
<dbReference type="AlphaFoldDB" id="A0A453KGC9"/>
<reference evidence="2" key="4">
    <citation type="submission" date="2019-03" db="UniProtKB">
        <authorList>
            <consortium name="EnsemblPlants"/>
        </authorList>
    </citation>
    <scope>IDENTIFICATION</scope>
</reference>
<evidence type="ECO:0000313" key="2">
    <source>
        <dbReference type="EnsemblPlants" id="AET5Gv20408800.6"/>
    </source>
</evidence>
<sequence length="41" mass="4228">LGRAPSNSPPPAHPTETTFPPPISAGHTHPPRCNAVPEPPP</sequence>
<evidence type="ECO:0000256" key="1">
    <source>
        <dbReference type="SAM" id="MobiDB-lite"/>
    </source>
</evidence>
<reference evidence="3" key="2">
    <citation type="journal article" date="2017" name="Nat. Plants">
        <title>The Aegilops tauschii genome reveals multiple impacts of transposons.</title>
        <authorList>
            <person name="Zhao G."/>
            <person name="Zou C."/>
            <person name="Li K."/>
            <person name="Wang K."/>
            <person name="Li T."/>
            <person name="Gao L."/>
            <person name="Zhang X."/>
            <person name="Wang H."/>
            <person name="Yang Z."/>
            <person name="Liu X."/>
            <person name="Jiang W."/>
            <person name="Mao L."/>
            <person name="Kong X."/>
            <person name="Jiao Y."/>
            <person name="Jia J."/>
        </authorList>
    </citation>
    <scope>NUCLEOTIDE SEQUENCE [LARGE SCALE GENOMIC DNA]</scope>
    <source>
        <strain evidence="3">cv. AL8/78</strain>
    </source>
</reference>
<dbReference type="Gramene" id="AET5Gv20408800.6">
    <property type="protein sequence ID" value="AET5Gv20408800.6"/>
    <property type="gene ID" value="AET5Gv20408800"/>
</dbReference>
<proteinExistence type="predicted"/>
<evidence type="ECO:0000313" key="3">
    <source>
        <dbReference type="Proteomes" id="UP000015105"/>
    </source>
</evidence>
<protein>
    <submittedName>
        <fullName evidence="2">Uncharacterized protein</fullName>
    </submittedName>
</protein>
<keyword evidence="3" id="KW-1185">Reference proteome</keyword>